<name>A0A9P9FL57_9HYPO</name>
<evidence type="ECO:0000256" key="1">
    <source>
        <dbReference type="SAM" id="MobiDB-lite"/>
    </source>
</evidence>
<proteinExistence type="predicted"/>
<feature type="compositionally biased region" description="Acidic residues" evidence="1">
    <location>
        <begin position="22"/>
        <end position="37"/>
    </location>
</feature>
<dbReference type="Proteomes" id="UP000738349">
    <property type="component" value="Unassembled WGS sequence"/>
</dbReference>
<feature type="region of interest" description="Disordered" evidence="1">
    <location>
        <begin position="1"/>
        <end position="42"/>
    </location>
</feature>
<feature type="compositionally biased region" description="Acidic residues" evidence="1">
    <location>
        <begin position="479"/>
        <end position="506"/>
    </location>
</feature>
<feature type="region of interest" description="Disordered" evidence="1">
    <location>
        <begin position="312"/>
        <end position="346"/>
    </location>
</feature>
<feature type="compositionally biased region" description="Acidic residues" evidence="1">
    <location>
        <begin position="437"/>
        <end position="447"/>
    </location>
</feature>
<feature type="compositionally biased region" description="Acidic residues" evidence="1">
    <location>
        <begin position="529"/>
        <end position="553"/>
    </location>
</feature>
<feature type="compositionally biased region" description="Acidic residues" evidence="1">
    <location>
        <begin position="412"/>
        <end position="421"/>
    </location>
</feature>
<sequence length="589" mass="65909">MDGSTEASDESDDDAGGLLDVMADEGEDTDESDEGDGESAYGEPASFTQFLQLPPELRQRVWEFFCPELRLPSRILDFVVSSGSAALDLDFATSPSANIFTVHEWLTLEDQTRPVRTMLAVHQESRTAALKQFPDCLTMRTGPVGEAIVRFNKEKDVAVIHNLIGAEPTDVFHLPDFAEHIKHVAIAEWERSEDMEPEALAHLIPNFSILESIFFCTTSGACRKKKLTWCTSELVNRHFIETFEKHGIGENLQLLYAWPDLANHIDFARFQIPQDVVDPVPDPVDAVLRRKDVRSWPMIVFEFERGLRRYERLLNPPPDGDESGSSDESESESEPESGTDLDQYESDGIDDEEIVEQDDFSDDEISLVGQDQEGVQIDQDGSEARFSSPEAQFSSPEPEATNRGRKRRVVEDSDDESEGAEEPTAKRARITQIISSDAEDGPEETEEPAPVKRKSRVVLSDSESDDEEQMEGSKIVNGPEEDENESASGSDETEESEESESEDDDQPAAPLSLAERLRMHREVNPIESSDNDDGSDGEDNQDDNSEDEEDSEDEGARNPFFVDEAEDEEEDEDEDDLDGGNEDNFYQLD</sequence>
<feature type="compositionally biased region" description="Basic and acidic residues" evidence="1">
    <location>
        <begin position="515"/>
        <end position="524"/>
    </location>
</feature>
<dbReference type="AlphaFoldDB" id="A0A9P9FL57"/>
<feature type="domain" description="2EXR" evidence="2">
    <location>
        <begin position="47"/>
        <end position="157"/>
    </location>
</feature>
<feature type="region of interest" description="Disordered" evidence="1">
    <location>
        <begin position="368"/>
        <end position="589"/>
    </location>
</feature>
<feature type="compositionally biased region" description="Acidic residues" evidence="1">
    <location>
        <begin position="563"/>
        <end position="581"/>
    </location>
</feature>
<comment type="caution">
    <text evidence="3">The sequence shown here is derived from an EMBL/GenBank/DDBJ whole genome shotgun (WGS) entry which is preliminary data.</text>
</comment>
<evidence type="ECO:0000313" key="4">
    <source>
        <dbReference type="Proteomes" id="UP000738349"/>
    </source>
</evidence>
<gene>
    <name evidence="3" type="ORF">EDB81DRAFT_640875</name>
</gene>
<feature type="compositionally biased region" description="Acidic residues" evidence="1">
    <location>
        <begin position="319"/>
        <end position="346"/>
    </location>
</feature>
<dbReference type="InterPro" id="IPR045518">
    <property type="entry name" value="2EXR"/>
</dbReference>
<evidence type="ECO:0000259" key="2">
    <source>
        <dbReference type="Pfam" id="PF20150"/>
    </source>
</evidence>
<dbReference type="EMBL" id="JAGMUV010000003">
    <property type="protein sequence ID" value="KAH7165269.1"/>
    <property type="molecule type" value="Genomic_DNA"/>
</dbReference>
<dbReference type="Pfam" id="PF20150">
    <property type="entry name" value="2EXR"/>
    <property type="match status" value="1"/>
</dbReference>
<reference evidence="3" key="1">
    <citation type="journal article" date="2021" name="Nat. Commun.">
        <title>Genetic determinants of endophytism in the Arabidopsis root mycobiome.</title>
        <authorList>
            <person name="Mesny F."/>
            <person name="Miyauchi S."/>
            <person name="Thiergart T."/>
            <person name="Pickel B."/>
            <person name="Atanasova L."/>
            <person name="Karlsson M."/>
            <person name="Huettel B."/>
            <person name="Barry K.W."/>
            <person name="Haridas S."/>
            <person name="Chen C."/>
            <person name="Bauer D."/>
            <person name="Andreopoulos W."/>
            <person name="Pangilinan J."/>
            <person name="LaButti K."/>
            <person name="Riley R."/>
            <person name="Lipzen A."/>
            <person name="Clum A."/>
            <person name="Drula E."/>
            <person name="Henrissat B."/>
            <person name="Kohler A."/>
            <person name="Grigoriev I.V."/>
            <person name="Martin F.M."/>
            <person name="Hacquard S."/>
        </authorList>
    </citation>
    <scope>NUCLEOTIDE SEQUENCE</scope>
    <source>
        <strain evidence="3">MPI-CAGE-AT-0147</strain>
    </source>
</reference>
<keyword evidence="4" id="KW-1185">Reference proteome</keyword>
<accession>A0A9P9FL57</accession>
<evidence type="ECO:0000313" key="3">
    <source>
        <dbReference type="EMBL" id="KAH7165269.1"/>
    </source>
</evidence>
<dbReference type="OrthoDB" id="3501032at2759"/>
<organism evidence="3 4">
    <name type="scientific">Dactylonectria macrodidyma</name>
    <dbReference type="NCBI Taxonomy" id="307937"/>
    <lineage>
        <taxon>Eukaryota</taxon>
        <taxon>Fungi</taxon>
        <taxon>Dikarya</taxon>
        <taxon>Ascomycota</taxon>
        <taxon>Pezizomycotina</taxon>
        <taxon>Sordariomycetes</taxon>
        <taxon>Hypocreomycetidae</taxon>
        <taxon>Hypocreales</taxon>
        <taxon>Nectriaceae</taxon>
        <taxon>Dactylonectria</taxon>
    </lineage>
</organism>
<protein>
    <recommendedName>
        <fullName evidence="2">2EXR domain-containing protein</fullName>
    </recommendedName>
</protein>